<keyword evidence="6" id="KW-1185">Reference proteome</keyword>
<evidence type="ECO:0000256" key="3">
    <source>
        <dbReference type="SAM" id="MobiDB-lite"/>
    </source>
</evidence>
<dbReference type="PROSITE" id="PS50011">
    <property type="entry name" value="PROTEIN_KINASE_DOM"/>
    <property type="match status" value="1"/>
</dbReference>
<organism evidence="5 6">
    <name type="scientific">Hydnum rufescens UP504</name>
    <dbReference type="NCBI Taxonomy" id="1448309"/>
    <lineage>
        <taxon>Eukaryota</taxon>
        <taxon>Fungi</taxon>
        <taxon>Dikarya</taxon>
        <taxon>Basidiomycota</taxon>
        <taxon>Agaricomycotina</taxon>
        <taxon>Agaricomycetes</taxon>
        <taxon>Cantharellales</taxon>
        <taxon>Hydnaceae</taxon>
        <taxon>Hydnum</taxon>
    </lineage>
</organism>
<dbReference type="Gene3D" id="1.10.510.10">
    <property type="entry name" value="Transferase(Phosphotransferase) domain 1"/>
    <property type="match status" value="1"/>
</dbReference>
<dbReference type="GO" id="GO:0004674">
    <property type="term" value="F:protein serine/threonine kinase activity"/>
    <property type="evidence" value="ECO:0007669"/>
    <property type="project" value="TreeGrafter"/>
</dbReference>
<feature type="region of interest" description="Disordered" evidence="3">
    <location>
        <begin position="431"/>
        <end position="454"/>
    </location>
</feature>
<dbReference type="InterPro" id="IPR000719">
    <property type="entry name" value="Prot_kinase_dom"/>
</dbReference>
<dbReference type="OrthoDB" id="2146423at2759"/>
<dbReference type="PANTHER" id="PTHR44329">
    <property type="entry name" value="SERINE/THREONINE-PROTEIN KINASE TNNI3K-RELATED"/>
    <property type="match status" value="1"/>
</dbReference>
<evidence type="ECO:0000256" key="2">
    <source>
        <dbReference type="ARBA" id="ARBA00022840"/>
    </source>
</evidence>
<dbReference type="EMBL" id="MU128927">
    <property type="protein sequence ID" value="KAF9518125.1"/>
    <property type="molecule type" value="Genomic_DNA"/>
</dbReference>
<dbReference type="GO" id="GO:0005524">
    <property type="term" value="F:ATP binding"/>
    <property type="evidence" value="ECO:0007669"/>
    <property type="project" value="UniProtKB-KW"/>
</dbReference>
<reference evidence="5" key="1">
    <citation type="journal article" date="2020" name="Nat. Commun.">
        <title>Large-scale genome sequencing of mycorrhizal fungi provides insights into the early evolution of symbiotic traits.</title>
        <authorList>
            <person name="Miyauchi S."/>
            <person name="Kiss E."/>
            <person name="Kuo A."/>
            <person name="Drula E."/>
            <person name="Kohler A."/>
            <person name="Sanchez-Garcia M."/>
            <person name="Morin E."/>
            <person name="Andreopoulos B."/>
            <person name="Barry K.W."/>
            <person name="Bonito G."/>
            <person name="Buee M."/>
            <person name="Carver A."/>
            <person name="Chen C."/>
            <person name="Cichocki N."/>
            <person name="Clum A."/>
            <person name="Culley D."/>
            <person name="Crous P.W."/>
            <person name="Fauchery L."/>
            <person name="Girlanda M."/>
            <person name="Hayes R.D."/>
            <person name="Keri Z."/>
            <person name="LaButti K."/>
            <person name="Lipzen A."/>
            <person name="Lombard V."/>
            <person name="Magnuson J."/>
            <person name="Maillard F."/>
            <person name="Murat C."/>
            <person name="Nolan M."/>
            <person name="Ohm R.A."/>
            <person name="Pangilinan J."/>
            <person name="Pereira M.F."/>
            <person name="Perotto S."/>
            <person name="Peter M."/>
            <person name="Pfister S."/>
            <person name="Riley R."/>
            <person name="Sitrit Y."/>
            <person name="Stielow J.B."/>
            <person name="Szollosi G."/>
            <person name="Zifcakova L."/>
            <person name="Stursova M."/>
            <person name="Spatafora J.W."/>
            <person name="Tedersoo L."/>
            <person name="Vaario L.M."/>
            <person name="Yamada A."/>
            <person name="Yan M."/>
            <person name="Wang P."/>
            <person name="Xu J."/>
            <person name="Bruns T."/>
            <person name="Baldrian P."/>
            <person name="Vilgalys R."/>
            <person name="Dunand C."/>
            <person name="Henrissat B."/>
            <person name="Grigoriev I.V."/>
            <person name="Hibbett D."/>
            <person name="Nagy L.G."/>
            <person name="Martin F.M."/>
        </authorList>
    </citation>
    <scope>NUCLEOTIDE SEQUENCE</scope>
    <source>
        <strain evidence="5">UP504</strain>
    </source>
</reference>
<evidence type="ECO:0000259" key="4">
    <source>
        <dbReference type="PROSITE" id="PS50011"/>
    </source>
</evidence>
<protein>
    <recommendedName>
        <fullName evidence="4">Protein kinase domain-containing protein</fullName>
    </recommendedName>
</protein>
<evidence type="ECO:0000313" key="6">
    <source>
        <dbReference type="Proteomes" id="UP000886523"/>
    </source>
</evidence>
<dbReference type="SUPFAM" id="SSF56112">
    <property type="entry name" value="Protein kinase-like (PK-like)"/>
    <property type="match status" value="1"/>
</dbReference>
<dbReference type="AlphaFoldDB" id="A0A9P6E193"/>
<feature type="domain" description="Protein kinase" evidence="4">
    <location>
        <begin position="280"/>
        <end position="564"/>
    </location>
</feature>
<evidence type="ECO:0000313" key="5">
    <source>
        <dbReference type="EMBL" id="KAF9518125.1"/>
    </source>
</evidence>
<gene>
    <name evidence="5" type="ORF">BS47DRAFT_375875</name>
</gene>
<keyword evidence="2" id="KW-0067">ATP-binding</keyword>
<feature type="compositionally biased region" description="Polar residues" evidence="3">
    <location>
        <begin position="144"/>
        <end position="164"/>
    </location>
</feature>
<feature type="region of interest" description="Disordered" evidence="3">
    <location>
        <begin position="80"/>
        <end position="167"/>
    </location>
</feature>
<keyword evidence="1" id="KW-0547">Nucleotide-binding</keyword>
<comment type="caution">
    <text evidence="5">The sequence shown here is derived from an EMBL/GenBank/DDBJ whole genome shotgun (WGS) entry which is preliminary data.</text>
</comment>
<dbReference type="Pfam" id="PF00069">
    <property type="entry name" value="Pkinase"/>
    <property type="match status" value="1"/>
</dbReference>
<name>A0A9P6E193_9AGAM</name>
<dbReference type="InterPro" id="IPR011009">
    <property type="entry name" value="Kinase-like_dom_sf"/>
</dbReference>
<dbReference type="Proteomes" id="UP000886523">
    <property type="component" value="Unassembled WGS sequence"/>
</dbReference>
<dbReference type="InterPro" id="IPR051681">
    <property type="entry name" value="Ser/Thr_Kinases-Pseudokinases"/>
</dbReference>
<proteinExistence type="predicted"/>
<feature type="compositionally biased region" description="Polar residues" evidence="3">
    <location>
        <begin position="82"/>
        <end position="97"/>
    </location>
</feature>
<sequence length="571" mass="64088">MADYITKTHKTMLQTMTKFIGNTSSKLADLGNLFHEFQGSHQDTFNIVPDAWMGEGKLQLALGADLTGLQKIRVTMARAARATNQSRVDTPSNQLDARTTIFPRDNYQSPDTPGRFQSPQNHLPTQTMTSRDNYQPPDLPGGFQSPQDQLSSRTMPSPWDNYQSPDIPGRFQSAPIDPISSLLREFGRITLAPTPVAPITSLPGRTLVTSIDKIASTGELRDSAITLRGAKAGAFMDLLLTVLDQRAHSRDTRSSKVMKLLQDLSDESDSLPPSLYINNVTIRDAVNEGGEARIRSGSYDGLDIAIRQFQQRGNMTKPDWRKIIRREIIIHRYLRHENVLPLIGVFGDEAHPFNVVMPWMHHGVASEYLKTRPDRFFDIARGSSAGLAYLHGCVPPVIHGDIHSENILVDSEGNAQLCDFGLSRIKHEAKRTRTKTHEGGYPRNLAPEITSGDDERVNITPQTDIYALAMTIYELGTRTRPLDQYTRFQVQRAVEEGKRPAGPDTMKNLSDAERRDIRTVWPLLERMWAQEPASRPSAVDTFEELRGRNNFGVKMPLTHIHPMYAAYNENP</sequence>
<feature type="compositionally biased region" description="Polar residues" evidence="3">
    <location>
        <begin position="106"/>
        <end position="133"/>
    </location>
</feature>
<evidence type="ECO:0000256" key="1">
    <source>
        <dbReference type="ARBA" id="ARBA00022741"/>
    </source>
</evidence>
<accession>A0A9P6E193</accession>
<dbReference type="PANTHER" id="PTHR44329:SF298">
    <property type="entry name" value="MIXED LINEAGE KINASE DOMAIN-LIKE PROTEIN"/>
    <property type="match status" value="1"/>
</dbReference>